<dbReference type="PANTHER" id="PTHR33360">
    <property type="entry name" value="TRANSPOSASE FOR INSERTION SEQUENCE ELEMENT IS200"/>
    <property type="match status" value="1"/>
</dbReference>
<dbReference type="Pfam" id="PF01797">
    <property type="entry name" value="Y1_Tnp"/>
    <property type="match status" value="1"/>
</dbReference>
<organism evidence="2 3">
    <name type="scientific">Anaerocellum danielii</name>
    <dbReference type="NCBI Taxonomy" id="1387557"/>
    <lineage>
        <taxon>Bacteria</taxon>
        <taxon>Bacillati</taxon>
        <taxon>Bacillota</taxon>
        <taxon>Bacillota incertae sedis</taxon>
        <taxon>Caldicellulosiruptorales</taxon>
        <taxon>Caldicellulosiruptoraceae</taxon>
        <taxon>Anaerocellum</taxon>
    </lineage>
</organism>
<dbReference type="SMART" id="SM01321">
    <property type="entry name" value="Y1_Tnp"/>
    <property type="match status" value="1"/>
</dbReference>
<name>A0ABZ0TZJ1_9FIRM</name>
<dbReference type="Proteomes" id="UP001322744">
    <property type="component" value="Chromosome"/>
</dbReference>
<keyword evidence="3" id="KW-1185">Reference proteome</keyword>
<dbReference type="RefSeq" id="WP_045173428.1">
    <property type="nucleotide sequence ID" value="NZ_CP139957.1"/>
</dbReference>
<dbReference type="NCBIfam" id="NF033573">
    <property type="entry name" value="transpos_IS200"/>
    <property type="match status" value="1"/>
</dbReference>
<dbReference type="InterPro" id="IPR002686">
    <property type="entry name" value="Transposase_17"/>
</dbReference>
<evidence type="ECO:0000259" key="1">
    <source>
        <dbReference type="SMART" id="SM01321"/>
    </source>
</evidence>
<dbReference type="InterPro" id="IPR036515">
    <property type="entry name" value="Transposase_17_sf"/>
</dbReference>
<dbReference type="SUPFAM" id="SSF143422">
    <property type="entry name" value="Transposase IS200-like"/>
    <property type="match status" value="1"/>
</dbReference>
<dbReference type="EMBL" id="CP139957">
    <property type="protein sequence ID" value="WPX08874.1"/>
    <property type="molecule type" value="Genomic_DNA"/>
</dbReference>
<proteinExistence type="predicted"/>
<accession>A0ABZ0TZJ1</accession>
<dbReference type="Gene3D" id="3.30.70.1290">
    <property type="entry name" value="Transposase IS200-like"/>
    <property type="match status" value="1"/>
</dbReference>
<dbReference type="PANTHER" id="PTHR33360:SF2">
    <property type="entry name" value="TRANSPOSASE FOR INSERTION SEQUENCE ELEMENT IS200"/>
    <property type="match status" value="1"/>
</dbReference>
<reference evidence="2 3" key="1">
    <citation type="submission" date="2023-12" db="EMBL/GenBank/DDBJ databases">
        <authorList>
            <person name="Manesh M.J.H."/>
            <person name="Bing R.G."/>
            <person name="Willard D.J."/>
            <person name="Kelly R.M."/>
        </authorList>
    </citation>
    <scope>NUCLEOTIDE SEQUENCE [LARGE SCALE GENOMIC DNA]</scope>
    <source>
        <strain evidence="2 3">DSM 8977</strain>
    </source>
</reference>
<evidence type="ECO:0000313" key="3">
    <source>
        <dbReference type="Proteomes" id="UP001322744"/>
    </source>
</evidence>
<gene>
    <name evidence="2" type="primary">tnpA</name>
    <name evidence="2" type="ORF">SOJ16_000031</name>
</gene>
<evidence type="ECO:0000313" key="2">
    <source>
        <dbReference type="EMBL" id="WPX08874.1"/>
    </source>
</evidence>
<sequence>MNTYKSTRHAKFLINYHFVWIPKYRKDFLKDPEVKRTVEETIKELSRTYKFDILALEIMPDHIHLFISALPRYSPSELINVIKGATGRRIGQKFPQYKRKDSVWTRAYFVATAGNVSSDTIKRYIEEQWKKAEEDE</sequence>
<feature type="domain" description="Transposase IS200-like" evidence="1">
    <location>
        <begin position="11"/>
        <end position="128"/>
    </location>
</feature>
<protein>
    <submittedName>
        <fullName evidence="2">IS200/IS605 family transposase</fullName>
    </submittedName>
</protein>